<proteinExistence type="predicted"/>
<dbReference type="InterPro" id="IPR023100">
    <property type="entry name" value="D-aminoacylase_insert_dom_sf"/>
</dbReference>
<dbReference type="SUPFAM" id="SSF51338">
    <property type="entry name" value="Composite domain of metallo-dependent hydrolases"/>
    <property type="match status" value="1"/>
</dbReference>
<dbReference type="PROSITE" id="PS51257">
    <property type="entry name" value="PROKAR_LIPOPROTEIN"/>
    <property type="match status" value="1"/>
</dbReference>
<gene>
    <name evidence="2" type="ORF">ACFOWS_08960</name>
</gene>
<dbReference type="InterPro" id="IPR011059">
    <property type="entry name" value="Metal-dep_hydrolase_composite"/>
</dbReference>
<dbReference type="PANTHER" id="PTHR11647:SF1">
    <property type="entry name" value="COLLAPSIN RESPONSE MEDIATOR PROTEIN"/>
    <property type="match status" value="1"/>
</dbReference>
<dbReference type="CDD" id="cd01297">
    <property type="entry name" value="D-aminoacylase"/>
    <property type="match status" value="1"/>
</dbReference>
<dbReference type="PANTHER" id="PTHR11647">
    <property type="entry name" value="HYDRANTOINASE/DIHYDROPYRIMIDINASE FAMILY MEMBER"/>
    <property type="match status" value="1"/>
</dbReference>
<dbReference type="EMBL" id="JBHSCL010000004">
    <property type="protein sequence ID" value="MFC4220262.1"/>
    <property type="molecule type" value="Genomic_DNA"/>
</dbReference>
<dbReference type="InterPro" id="IPR032466">
    <property type="entry name" value="Metal_Hydrolase"/>
</dbReference>
<organism evidence="2 3">
    <name type="scientific">Flagellimonas marina</name>
    <dbReference type="NCBI Taxonomy" id="1775168"/>
    <lineage>
        <taxon>Bacteria</taxon>
        <taxon>Pseudomonadati</taxon>
        <taxon>Bacteroidota</taxon>
        <taxon>Flavobacteriia</taxon>
        <taxon>Flavobacteriales</taxon>
        <taxon>Flavobacteriaceae</taxon>
        <taxon>Flagellimonas</taxon>
    </lineage>
</organism>
<evidence type="ECO:0000313" key="3">
    <source>
        <dbReference type="Proteomes" id="UP001595841"/>
    </source>
</evidence>
<dbReference type="Pfam" id="PF07969">
    <property type="entry name" value="Amidohydro_3"/>
    <property type="match status" value="1"/>
</dbReference>
<evidence type="ECO:0000259" key="1">
    <source>
        <dbReference type="Pfam" id="PF07969"/>
    </source>
</evidence>
<evidence type="ECO:0000313" key="2">
    <source>
        <dbReference type="EMBL" id="MFC4220262.1"/>
    </source>
</evidence>
<feature type="domain" description="Amidohydrolase 3" evidence="1">
    <location>
        <begin position="67"/>
        <end position="537"/>
    </location>
</feature>
<dbReference type="InterPro" id="IPR013108">
    <property type="entry name" value="Amidohydro_3"/>
</dbReference>
<comment type="caution">
    <text evidence="2">The sequence shown here is derived from an EMBL/GenBank/DDBJ whole genome shotgun (WGS) entry which is preliminary data.</text>
</comment>
<dbReference type="Gene3D" id="3.20.20.140">
    <property type="entry name" value="Metal-dependent hydrolases"/>
    <property type="match status" value="2"/>
</dbReference>
<dbReference type="SUPFAM" id="SSF51556">
    <property type="entry name" value="Metallo-dependent hydrolases"/>
    <property type="match status" value="1"/>
</dbReference>
<protein>
    <submittedName>
        <fullName evidence="2">Amidohydrolase family protein</fullName>
    </submittedName>
</protein>
<dbReference type="InterPro" id="IPR050378">
    <property type="entry name" value="Metallo-dep_Hydrolases_sf"/>
</dbReference>
<sequence>MKPIRPFFLLVFLLVVTSCKQSQNFDVLIKNGTIMDGSGDASYVGNIGINADTIAAIGNLENATGTKEIDASGMVVAPGFINMLSWAVESLIEDGRSMGDIKQGVTLEVFGEGWSMGPLNDSMKKEEKESQGDIKFDIEWTTLNEYLEYLTQKGISPNVASFVGATTLRIHQVGYENRTPTPQELDSMKLMVKQAMEEGALGVGSSLIYAPAFYSSTEELIALCKVAAEYDGMYISHIRSEGSQLLESLDELIQIADKAGIRAEIYHLKQSGKENWHKFDAVVKKVDSARAAGLSITADMYTYVAGATGLDASMPPWVQEGGYDKWAERLQDPAIRKKVMQEMRTPTDEWESLMQAAGDPSKILLAGFKNDSLKYLTGKTLAEVAEMRGLSPEETAMDLVIQDGSRVGTIYFLMSEDNVKKQIALPWMSFGSDGGSLAAEGVFLKSSTHPRAYGNVARLLGKYVRDEKVIPMEEAIHKLTMLPATNLKIKKRGALIEGYYADVVLFDPNTIQDNATFEEPHQYATGVKHVFVNGTQVLENGEHTGEFPGQVVHGPGYKNN</sequence>
<name>A0ABV8PK05_9FLAO</name>
<dbReference type="Gene3D" id="2.30.40.10">
    <property type="entry name" value="Urease, subunit C, domain 1"/>
    <property type="match status" value="2"/>
</dbReference>
<reference evidence="3" key="1">
    <citation type="journal article" date="2019" name="Int. J. Syst. Evol. Microbiol.">
        <title>The Global Catalogue of Microorganisms (GCM) 10K type strain sequencing project: providing services to taxonomists for standard genome sequencing and annotation.</title>
        <authorList>
            <consortium name="The Broad Institute Genomics Platform"/>
            <consortium name="The Broad Institute Genome Sequencing Center for Infectious Disease"/>
            <person name="Wu L."/>
            <person name="Ma J."/>
        </authorList>
    </citation>
    <scope>NUCLEOTIDE SEQUENCE [LARGE SCALE GENOMIC DNA]</scope>
    <source>
        <strain evidence="3">CGMCC 1.15774</strain>
    </source>
</reference>
<dbReference type="Proteomes" id="UP001595841">
    <property type="component" value="Unassembled WGS sequence"/>
</dbReference>
<accession>A0ABV8PK05</accession>
<keyword evidence="3" id="KW-1185">Reference proteome</keyword>
<dbReference type="Gene3D" id="3.30.1490.130">
    <property type="entry name" value="D-aminoacylase. Domain 3"/>
    <property type="match status" value="1"/>
</dbReference>